<evidence type="ECO:0000256" key="1">
    <source>
        <dbReference type="SAM" id="MobiDB-lite"/>
    </source>
</evidence>
<feature type="region of interest" description="Disordered" evidence="1">
    <location>
        <begin position="153"/>
        <end position="203"/>
    </location>
</feature>
<dbReference type="EMBL" id="JARJCM010000036">
    <property type="protein sequence ID" value="KAJ7037629.1"/>
    <property type="molecule type" value="Genomic_DNA"/>
</dbReference>
<accession>A0AAD6XA13</accession>
<proteinExistence type="predicted"/>
<protein>
    <submittedName>
        <fullName evidence="2">Uncharacterized protein</fullName>
    </submittedName>
</protein>
<comment type="caution">
    <text evidence="2">The sequence shown here is derived from an EMBL/GenBank/DDBJ whole genome shotgun (WGS) entry which is preliminary data.</text>
</comment>
<evidence type="ECO:0000313" key="3">
    <source>
        <dbReference type="Proteomes" id="UP001218188"/>
    </source>
</evidence>
<dbReference type="AlphaFoldDB" id="A0AAD6XA13"/>
<name>A0AAD6XA13_9AGAR</name>
<gene>
    <name evidence="2" type="ORF">C8F04DRAFT_1180367</name>
</gene>
<sequence length="308" mass="34679">MKGETSRVNKRRSTIPTCFNLESNLEDGPRLACNQTESDGVHLTRWDCEFYYVERVNGFTWKSTHSRLRDGLAWVHGAPPIHSILHHDGCRQDGVPSPLGIGVILQNLFSWNSLVLRGYGLNYLVLFHPPAGEVVLVLVCAVSSTRSLHLDVQGKEKRGLRAKNGNEKRAPPPGVRSLPTDLPDPNGREWRSPRRVPQLRKSRVSAQRPVYNVAAGIDTCVSERCGTGPHWRARASRNWPGVIARAHNSPAEWQNRKNGCRAHSARTPQNYVPGTVRYRNADAMCELRLETPLYAQRKPVRRAPNRTQ</sequence>
<reference evidence="2" key="1">
    <citation type="submission" date="2023-03" db="EMBL/GenBank/DDBJ databases">
        <title>Massive genome expansion in bonnet fungi (Mycena s.s.) driven by repeated elements and novel gene families across ecological guilds.</title>
        <authorList>
            <consortium name="Lawrence Berkeley National Laboratory"/>
            <person name="Harder C.B."/>
            <person name="Miyauchi S."/>
            <person name="Viragh M."/>
            <person name="Kuo A."/>
            <person name="Thoen E."/>
            <person name="Andreopoulos B."/>
            <person name="Lu D."/>
            <person name="Skrede I."/>
            <person name="Drula E."/>
            <person name="Henrissat B."/>
            <person name="Morin E."/>
            <person name="Kohler A."/>
            <person name="Barry K."/>
            <person name="LaButti K."/>
            <person name="Morin E."/>
            <person name="Salamov A."/>
            <person name="Lipzen A."/>
            <person name="Mereny Z."/>
            <person name="Hegedus B."/>
            <person name="Baldrian P."/>
            <person name="Stursova M."/>
            <person name="Weitz H."/>
            <person name="Taylor A."/>
            <person name="Grigoriev I.V."/>
            <person name="Nagy L.G."/>
            <person name="Martin F."/>
            <person name="Kauserud H."/>
        </authorList>
    </citation>
    <scope>NUCLEOTIDE SEQUENCE</scope>
    <source>
        <strain evidence="2">CBHHK200</strain>
    </source>
</reference>
<organism evidence="2 3">
    <name type="scientific">Mycena alexandri</name>
    <dbReference type="NCBI Taxonomy" id="1745969"/>
    <lineage>
        <taxon>Eukaryota</taxon>
        <taxon>Fungi</taxon>
        <taxon>Dikarya</taxon>
        <taxon>Basidiomycota</taxon>
        <taxon>Agaricomycotina</taxon>
        <taxon>Agaricomycetes</taxon>
        <taxon>Agaricomycetidae</taxon>
        <taxon>Agaricales</taxon>
        <taxon>Marasmiineae</taxon>
        <taxon>Mycenaceae</taxon>
        <taxon>Mycena</taxon>
    </lineage>
</organism>
<keyword evidence="3" id="KW-1185">Reference proteome</keyword>
<evidence type="ECO:0000313" key="2">
    <source>
        <dbReference type="EMBL" id="KAJ7037629.1"/>
    </source>
</evidence>
<feature type="compositionally biased region" description="Basic residues" evidence="1">
    <location>
        <begin position="193"/>
        <end position="203"/>
    </location>
</feature>
<feature type="compositionally biased region" description="Basic and acidic residues" evidence="1">
    <location>
        <begin position="153"/>
        <end position="170"/>
    </location>
</feature>
<dbReference type="Proteomes" id="UP001218188">
    <property type="component" value="Unassembled WGS sequence"/>
</dbReference>